<name>A0A9X8D1C2_9BURK</name>
<dbReference type="Proteomes" id="UP000265619">
    <property type="component" value="Unassembled WGS sequence"/>
</dbReference>
<evidence type="ECO:0000256" key="1">
    <source>
        <dbReference type="ARBA" id="ARBA00022801"/>
    </source>
</evidence>
<dbReference type="InterPro" id="IPR019826">
    <property type="entry name" value="Carboxylesterase_B_AS"/>
</dbReference>
<reference evidence="4 5" key="1">
    <citation type="submission" date="2018-09" db="EMBL/GenBank/DDBJ databases">
        <title>Acidovorax cavernicola nov. sp. isolated from Gruta de las Maravillas (Aracena, Spain).</title>
        <authorList>
            <person name="Jurado V."/>
            <person name="Gutierrez-Patricio S."/>
            <person name="Gonzalez-Pimentel J.L."/>
            <person name="Miller A.Z."/>
            <person name="Laiz L."/>
            <person name="Saiz-Jimenez C."/>
        </authorList>
    </citation>
    <scope>NUCLEOTIDE SEQUENCE [LARGE SCALE GENOMIC DNA]</scope>
    <source>
        <strain evidence="4 5">1011MAR4D40.2</strain>
    </source>
</reference>
<dbReference type="InterPro" id="IPR029058">
    <property type="entry name" value="AB_hydrolase_fold"/>
</dbReference>
<feature type="compositionally biased region" description="Polar residues" evidence="2">
    <location>
        <begin position="23"/>
        <end position="35"/>
    </location>
</feature>
<proteinExistence type="predicted"/>
<organism evidence="4 5">
    <name type="scientific">Acidovorax cavernicola</name>
    <dbReference type="NCBI Taxonomy" id="1675792"/>
    <lineage>
        <taxon>Bacteria</taxon>
        <taxon>Pseudomonadati</taxon>
        <taxon>Pseudomonadota</taxon>
        <taxon>Betaproteobacteria</taxon>
        <taxon>Burkholderiales</taxon>
        <taxon>Comamonadaceae</taxon>
        <taxon>Acidovorax</taxon>
    </lineage>
</organism>
<evidence type="ECO:0000259" key="3">
    <source>
        <dbReference type="Pfam" id="PF07859"/>
    </source>
</evidence>
<dbReference type="PANTHER" id="PTHR48081">
    <property type="entry name" value="AB HYDROLASE SUPERFAMILY PROTEIN C4A8.06C"/>
    <property type="match status" value="1"/>
</dbReference>
<dbReference type="GO" id="GO:0016787">
    <property type="term" value="F:hydrolase activity"/>
    <property type="evidence" value="ECO:0007669"/>
    <property type="project" value="UniProtKB-KW"/>
</dbReference>
<dbReference type="AlphaFoldDB" id="A0A9X8D1C2"/>
<keyword evidence="1 4" id="KW-0378">Hydrolase</keyword>
<dbReference type="SUPFAM" id="SSF53474">
    <property type="entry name" value="alpha/beta-Hydrolases"/>
    <property type="match status" value="1"/>
</dbReference>
<dbReference type="InterPro" id="IPR050300">
    <property type="entry name" value="GDXG_lipolytic_enzyme"/>
</dbReference>
<dbReference type="OrthoDB" id="9771666at2"/>
<dbReference type="InterPro" id="IPR013094">
    <property type="entry name" value="AB_hydrolase_3"/>
</dbReference>
<comment type="caution">
    <text evidence="4">The sequence shown here is derived from an EMBL/GenBank/DDBJ whole genome shotgun (WGS) entry which is preliminary data.</text>
</comment>
<dbReference type="Gene3D" id="3.40.50.1820">
    <property type="entry name" value="alpha/beta hydrolase"/>
    <property type="match status" value="1"/>
</dbReference>
<evidence type="ECO:0000313" key="4">
    <source>
        <dbReference type="EMBL" id="RIX76064.1"/>
    </source>
</evidence>
<evidence type="ECO:0000256" key="2">
    <source>
        <dbReference type="SAM" id="MobiDB-lite"/>
    </source>
</evidence>
<dbReference type="PANTHER" id="PTHR48081:SF33">
    <property type="entry name" value="KYNURENINE FORMAMIDASE"/>
    <property type="match status" value="1"/>
</dbReference>
<dbReference type="Pfam" id="PF07859">
    <property type="entry name" value="Abhydrolase_3"/>
    <property type="match status" value="1"/>
</dbReference>
<keyword evidence="5" id="KW-1185">Reference proteome</keyword>
<protein>
    <submittedName>
        <fullName evidence="4">Alpha/beta hydrolase</fullName>
    </submittedName>
</protein>
<gene>
    <name evidence="4" type="ORF">D3H34_23425</name>
</gene>
<evidence type="ECO:0000313" key="5">
    <source>
        <dbReference type="Proteomes" id="UP000265619"/>
    </source>
</evidence>
<feature type="region of interest" description="Disordered" evidence="2">
    <location>
        <begin position="1"/>
        <end position="59"/>
    </location>
</feature>
<dbReference type="EMBL" id="QXMN01000036">
    <property type="protein sequence ID" value="RIX76064.1"/>
    <property type="molecule type" value="Genomic_DNA"/>
</dbReference>
<feature type="domain" description="Alpha/beta hydrolase fold-3" evidence="3">
    <location>
        <begin position="124"/>
        <end position="320"/>
    </location>
</feature>
<dbReference type="PROSITE" id="PS00122">
    <property type="entry name" value="CARBOXYLESTERASE_B_1"/>
    <property type="match status" value="1"/>
</dbReference>
<sequence length="347" mass="37509">MPSPCHPPVATRHSSPGWWPATTPATGSWSPSSASRPIDAGIENPTERQPRHVNSNEHNPFVLAGQPPLPFEAAQAYEETVLDWARSQPLPPEIVVTRDCAYGADPQQRYDVYHREGAHDAPILVFWHGGGWTNGYKEYVAFMAPIVVGLGMALVTPAYRLAPAHRLPAAFDDSLAAVAHAIGHAADFGGRGDRIYLAGHSAGAHLAALVALRRQDAAQAGIPPAAIRACLPISGIMDLHHPEPPADSLEERIYTMVLNDASEDALMSPLCWTAGNDVPMWLSHGDSDSARVIHSNRRMAALLARQPGPSRLHVEPGLDHFATHTSLRDPAAPWYGRLADLVKDHQP</sequence>
<accession>A0A9X8D1C2</accession>